<gene>
    <name evidence="1" type="ORF">llap_5412</name>
</gene>
<name>A0A2I0UE09_LIMLA</name>
<keyword evidence="2" id="KW-1185">Reference proteome</keyword>
<dbReference type="AlphaFoldDB" id="A0A2I0UE09"/>
<evidence type="ECO:0000313" key="2">
    <source>
        <dbReference type="Proteomes" id="UP000233556"/>
    </source>
</evidence>
<reference evidence="2" key="1">
    <citation type="submission" date="2017-11" db="EMBL/GenBank/DDBJ databases">
        <authorList>
            <person name="Lima N.C."/>
            <person name="Parody-Merino A.M."/>
            <person name="Battley P.F."/>
            <person name="Fidler A.E."/>
            <person name="Prosdocimi F."/>
        </authorList>
    </citation>
    <scope>NUCLEOTIDE SEQUENCE [LARGE SCALE GENOMIC DNA]</scope>
</reference>
<protein>
    <submittedName>
        <fullName evidence="1">Uncharacterized protein</fullName>
    </submittedName>
</protein>
<dbReference type="Proteomes" id="UP000233556">
    <property type="component" value="Unassembled WGS sequence"/>
</dbReference>
<dbReference type="EMBL" id="KZ505836">
    <property type="protein sequence ID" value="PKU44287.1"/>
    <property type="molecule type" value="Genomic_DNA"/>
</dbReference>
<sequence>MAAGHTTAGPTMLPVLLVHPGGIDKLVALGAKKSELASCDTRCKSELEAMLAFGFHMLYALLGQMKDDQSPGPSLRPAHFVQNVEWYRHASSQSLLWVTPGACSRAWWAQQTCIEEKCCCSLDVCFTPGPDVSLPNVKLITVIQPNPSAFGVCPGHVSDIQERWCSTVPTGMAGTPPSFSRLCKGCSASWEPGSHQGSSPQSSILQTLVVNQGARVFDRGGLCHAN</sequence>
<proteinExistence type="predicted"/>
<organism evidence="1 2">
    <name type="scientific">Limosa lapponica baueri</name>
    <dbReference type="NCBI Taxonomy" id="1758121"/>
    <lineage>
        <taxon>Eukaryota</taxon>
        <taxon>Metazoa</taxon>
        <taxon>Chordata</taxon>
        <taxon>Craniata</taxon>
        <taxon>Vertebrata</taxon>
        <taxon>Euteleostomi</taxon>
        <taxon>Archelosauria</taxon>
        <taxon>Archosauria</taxon>
        <taxon>Dinosauria</taxon>
        <taxon>Saurischia</taxon>
        <taxon>Theropoda</taxon>
        <taxon>Coelurosauria</taxon>
        <taxon>Aves</taxon>
        <taxon>Neognathae</taxon>
        <taxon>Neoaves</taxon>
        <taxon>Charadriiformes</taxon>
        <taxon>Scolopacidae</taxon>
        <taxon>Limosa</taxon>
    </lineage>
</organism>
<reference evidence="2" key="2">
    <citation type="submission" date="2017-12" db="EMBL/GenBank/DDBJ databases">
        <title>Genome sequence of the Bar-tailed Godwit (Limosa lapponica baueri).</title>
        <authorList>
            <person name="Lima N.C.B."/>
            <person name="Parody-Merino A.M."/>
            <person name="Battley P.F."/>
            <person name="Fidler A.E."/>
            <person name="Prosdocimi F."/>
        </authorList>
    </citation>
    <scope>NUCLEOTIDE SEQUENCE [LARGE SCALE GENOMIC DNA]</scope>
</reference>
<evidence type="ECO:0000313" key="1">
    <source>
        <dbReference type="EMBL" id="PKU44287.1"/>
    </source>
</evidence>
<accession>A0A2I0UE09</accession>